<dbReference type="AlphaFoldDB" id="A0A1G8D243"/>
<evidence type="ECO:0000259" key="1">
    <source>
        <dbReference type="Pfam" id="PF16244"/>
    </source>
</evidence>
<dbReference type="EMBL" id="FNCP01000014">
    <property type="protein sequence ID" value="SDH51848.1"/>
    <property type="molecule type" value="Genomic_DNA"/>
</dbReference>
<evidence type="ECO:0000313" key="3">
    <source>
        <dbReference type="Proteomes" id="UP000198656"/>
    </source>
</evidence>
<feature type="domain" description="YcdB/YcdC repeated" evidence="1">
    <location>
        <begin position="7"/>
        <end position="147"/>
    </location>
</feature>
<protein>
    <recommendedName>
        <fullName evidence="1">YcdB/YcdC repeated domain-containing protein</fullName>
    </recommendedName>
</protein>
<dbReference type="InterPro" id="IPR032599">
    <property type="entry name" value="YcdB/YcdC_rep_domain"/>
</dbReference>
<feature type="domain" description="YcdB/YcdC repeated" evidence="1">
    <location>
        <begin position="306"/>
        <end position="419"/>
    </location>
</feature>
<name>A0A1G8D243_9FIRM</name>
<dbReference type="Pfam" id="PF16244">
    <property type="entry name" value="DUF4901"/>
    <property type="match status" value="2"/>
</dbReference>
<reference evidence="3" key="1">
    <citation type="submission" date="2016-10" db="EMBL/GenBank/DDBJ databases">
        <authorList>
            <person name="Varghese N."/>
            <person name="Submissions S."/>
        </authorList>
    </citation>
    <scope>NUCLEOTIDE SEQUENCE [LARGE SCALE GENOMIC DNA]</scope>
    <source>
        <strain evidence="3">DSM 8344</strain>
    </source>
</reference>
<dbReference type="Proteomes" id="UP000198656">
    <property type="component" value="Unassembled WGS sequence"/>
</dbReference>
<sequence length="510" mass="59228">MSFDYGELRTKAKAIVQIPEHYRQVMEDNNRDEQERSFIWEDPDKDDCQIEITLDIQTGQLISLDINMEAKDSIDQASSAEEVMAVTDAFLVKYSPGYSAFTWVNSEKKGNLRFITYREEVGGLPLPDTGCKMILDNELNVIRYQVEKSRQKAAPKPEWPSIIVDVETVRQQVLKDMRMELTIVALYSSMYEMEGTEPEYRLVYEPIPGHRLIDAVTGIDLFGMEHYVMPSCLPITPMESDKSNEPTIKDIATLEIELGIDPEVYLLENSKDDGERIKRLYKFRGEVVEDPESEALSVDAYMKRKWGDSLRNLEASCKIQFEKSTGRLVGFHRSERKKEAAQSLTRKQCWEKAEQFLQQVFPEYTSYLQIEVDQEDMDVQPREREFFYLPVYIGNIPVNHERVMVSVSTSTGKICVFRGVSYEMIRDLEECDFLYPTLTAEKAFGLYSEYVRFRLRWFKDLEDEDRPVYRLIYEPITTGQKGFSLDAGCNSGLRYVDACSGELIWERDYL</sequence>
<accession>A0A1G8D243</accession>
<gene>
    <name evidence="2" type="ORF">SAMN05443529_11490</name>
</gene>
<dbReference type="RefSeq" id="WP_092333930.1">
    <property type="nucleotide sequence ID" value="NZ_FNCP01000014.1"/>
</dbReference>
<dbReference type="STRING" id="1121419.SAMN05443529_11490"/>
<evidence type="ECO:0000313" key="2">
    <source>
        <dbReference type="EMBL" id="SDH51848.1"/>
    </source>
</evidence>
<organism evidence="2 3">
    <name type="scientific">Desulfosporosinus hippei DSM 8344</name>
    <dbReference type="NCBI Taxonomy" id="1121419"/>
    <lineage>
        <taxon>Bacteria</taxon>
        <taxon>Bacillati</taxon>
        <taxon>Bacillota</taxon>
        <taxon>Clostridia</taxon>
        <taxon>Eubacteriales</taxon>
        <taxon>Desulfitobacteriaceae</taxon>
        <taxon>Desulfosporosinus</taxon>
    </lineage>
</organism>
<dbReference type="OrthoDB" id="2821454at2"/>
<keyword evidence="3" id="KW-1185">Reference proteome</keyword>
<proteinExistence type="predicted"/>